<evidence type="ECO:0000313" key="3">
    <source>
        <dbReference type="EMBL" id="QVT77721.1"/>
    </source>
</evidence>
<gene>
    <name evidence="3" type="ORF">ENKNEFLB_00086</name>
</gene>
<evidence type="ECO:0000313" key="4">
    <source>
        <dbReference type="Proteomes" id="UP000679307"/>
    </source>
</evidence>
<evidence type="ECO:0000256" key="2">
    <source>
        <dbReference type="SAM" id="Phobius"/>
    </source>
</evidence>
<keyword evidence="4" id="KW-1185">Reference proteome</keyword>
<keyword evidence="2" id="KW-0812">Transmembrane</keyword>
<keyword evidence="2" id="KW-1133">Transmembrane helix</keyword>
<name>A0ABX8EBK0_9ACTN</name>
<keyword evidence="2" id="KW-0472">Membrane</keyword>
<feature type="transmembrane region" description="Helical" evidence="2">
    <location>
        <begin position="43"/>
        <end position="63"/>
    </location>
</feature>
<dbReference type="Proteomes" id="UP000679307">
    <property type="component" value="Chromosome"/>
</dbReference>
<sequence length="362" mass="36924">MSTDLEHLLAATVRERLDPSAIPPGDLDLVLASGRRIRRRRRGAAVAAGVALSATAVLGALLLTGPGDGASDGPEVAVDVALGPLDVSDGLRAYADPGQEVHLGGRVFPADALGALDTDAAATPAGIVAYVDGRPVLLDESGEVRELEPGAEATDFTPTAKADSTSPSAAYGARLGGEPTIVVRDLVTDQVLGRRTVPAGTVVDAYDDGLVVLRTEGGTSVWDVARDSVVELGGPRTRVADLRGGVLLYDGPRPDGPAAAGLRRLVPGAIDSQLTFDGEHVLSWASRLEPTDPAGRPVVLEEGPPGGGYAFFTIDTDGSVLLAEPGARGATVYDCLVPSGTCEELGPLSTTGGDPAFIGNDM</sequence>
<dbReference type="EMBL" id="CP075371">
    <property type="protein sequence ID" value="QVT77721.1"/>
    <property type="molecule type" value="Genomic_DNA"/>
</dbReference>
<proteinExistence type="predicted"/>
<evidence type="ECO:0000256" key="1">
    <source>
        <dbReference type="SAM" id="MobiDB-lite"/>
    </source>
</evidence>
<reference evidence="3 4" key="1">
    <citation type="submission" date="2021-05" db="EMBL/GenBank/DDBJ databases">
        <title>Complete genome of Nocardioides aquaticus KCTC 9944T isolated from meromictic and hypersaline Ekho Lake, Antarctica.</title>
        <authorList>
            <person name="Hwang K."/>
            <person name="Kim K.M."/>
            <person name="Choe H."/>
        </authorList>
    </citation>
    <scope>NUCLEOTIDE SEQUENCE [LARGE SCALE GENOMIC DNA]</scope>
    <source>
        <strain evidence="3 4">KCTC 9944</strain>
    </source>
</reference>
<accession>A0ABX8EBK0</accession>
<dbReference type="RefSeq" id="WP_214057398.1">
    <property type="nucleotide sequence ID" value="NZ_BAAAHS010000035.1"/>
</dbReference>
<protein>
    <submittedName>
        <fullName evidence="3">Uncharacterized protein</fullName>
    </submittedName>
</protein>
<feature type="region of interest" description="Disordered" evidence="1">
    <location>
        <begin position="148"/>
        <end position="173"/>
    </location>
</feature>
<organism evidence="3 4">
    <name type="scientific">Nocardioides aquaticus</name>
    <dbReference type="NCBI Taxonomy" id="160826"/>
    <lineage>
        <taxon>Bacteria</taxon>
        <taxon>Bacillati</taxon>
        <taxon>Actinomycetota</taxon>
        <taxon>Actinomycetes</taxon>
        <taxon>Propionibacteriales</taxon>
        <taxon>Nocardioidaceae</taxon>
        <taxon>Nocardioides</taxon>
    </lineage>
</organism>